<dbReference type="InterPro" id="IPR025158">
    <property type="entry name" value="Mg_chelat-rel_C"/>
</dbReference>
<dbReference type="InterPro" id="IPR000523">
    <property type="entry name" value="Mg_chelatse_chII-like_cat_dom"/>
</dbReference>
<sequence length="507" mass="55203">MFARLSSMGLFGMQAFEVEVEADISTGLPGFDVVGLPDAAVKEARERVRSSLRNCGMEVPLGRIVANLAPCDIRKEGPLYDLPLFLSIALASNQLDFDPTGMAFAGELSLTGEVRHVNGVLPMVMEAKRVGFQSIFIPADNAAEGSVVNGIEVYPVKSVTQLLSHLKGKDLIEPVHMEQLPQASFFGVPDFADVKGQLEARRAMEIAAAGGHNVLLIGPPGSGKSMLAKRLPSILPEMTFEEELEVTKVHSIAGCLPQDTPLITVRPFRAPHHTVSPAALAGGGSLPHPGELSLAHNGVLFLDELPEFPRNTLEVLRQPIEDGQATISRVSGTLTYPCSVMLVCAMNPCPCGYYGHPTRPCTCKKGAAANYLAKVSGPLLDRLDLHVEVPPVEFSELSSQEKSECSKDIRRRVNAARRLQLERYEGTGVSCNARLTPALVQEHCRMTLDAKRLLEQAFVRMGLSARAYDRLIKVARTIADLDAAEQIQSPHIAEAVQFRSLDRKYWR</sequence>
<dbReference type="RefSeq" id="WP_349220156.1">
    <property type="nucleotide sequence ID" value="NZ_JBBMFD010000019.1"/>
</dbReference>
<dbReference type="InterPro" id="IPR004482">
    <property type="entry name" value="Mg_chelat-rel"/>
</dbReference>
<dbReference type="Gene3D" id="3.30.230.10">
    <property type="match status" value="1"/>
</dbReference>
<dbReference type="PANTHER" id="PTHR32039:SF7">
    <property type="entry name" value="COMPETENCE PROTEIN COMM"/>
    <property type="match status" value="1"/>
</dbReference>
<dbReference type="NCBIfam" id="TIGR00368">
    <property type="entry name" value="YifB family Mg chelatase-like AAA ATPase"/>
    <property type="match status" value="1"/>
</dbReference>
<dbReference type="InterPro" id="IPR014721">
    <property type="entry name" value="Ribsml_uS5_D2-typ_fold_subgr"/>
</dbReference>
<dbReference type="InterPro" id="IPR003593">
    <property type="entry name" value="AAA+_ATPase"/>
</dbReference>
<comment type="caution">
    <text evidence="3">The sequence shown here is derived from an EMBL/GenBank/DDBJ whole genome shotgun (WGS) entry which is preliminary data.</text>
</comment>
<dbReference type="SUPFAM" id="SSF54211">
    <property type="entry name" value="Ribosomal protein S5 domain 2-like"/>
    <property type="match status" value="1"/>
</dbReference>
<dbReference type="Pfam" id="PF13335">
    <property type="entry name" value="Mg_chelatase_C"/>
    <property type="match status" value="1"/>
</dbReference>
<dbReference type="InterPro" id="IPR020568">
    <property type="entry name" value="Ribosomal_Su5_D2-typ_SF"/>
</dbReference>
<gene>
    <name evidence="3" type="ORF">WMO26_10245</name>
</gene>
<keyword evidence="4" id="KW-1185">Reference proteome</keyword>
<dbReference type="SMART" id="SM00382">
    <property type="entry name" value="AAA"/>
    <property type="match status" value="1"/>
</dbReference>
<dbReference type="InterPro" id="IPR027417">
    <property type="entry name" value="P-loop_NTPase"/>
</dbReference>
<reference evidence="3 4" key="1">
    <citation type="submission" date="2024-03" db="EMBL/GenBank/DDBJ databases">
        <title>Human intestinal bacterial collection.</title>
        <authorList>
            <person name="Pauvert C."/>
            <person name="Hitch T.C.A."/>
            <person name="Clavel T."/>
        </authorList>
    </citation>
    <scope>NUCLEOTIDE SEQUENCE [LARGE SCALE GENOMIC DNA]</scope>
    <source>
        <strain evidence="3 4">CLA-JM-H44</strain>
    </source>
</reference>
<feature type="domain" description="AAA+ ATPase" evidence="2">
    <location>
        <begin position="210"/>
        <end position="393"/>
    </location>
</feature>
<protein>
    <submittedName>
        <fullName evidence="3">YifB family Mg chelatase-like AAA ATPase</fullName>
    </submittedName>
</protein>
<name>A0ABV1E1M6_9FIRM</name>
<dbReference type="PANTHER" id="PTHR32039">
    <property type="entry name" value="MAGNESIUM-CHELATASE SUBUNIT CHLI"/>
    <property type="match status" value="1"/>
</dbReference>
<dbReference type="Pfam" id="PF01078">
    <property type="entry name" value="Mg_chelatase"/>
    <property type="match status" value="1"/>
</dbReference>
<accession>A0ABV1E1M6</accession>
<comment type="similarity">
    <text evidence="1">Belongs to the Mg-chelatase subunits D/I family. ComM subfamily.</text>
</comment>
<evidence type="ECO:0000313" key="3">
    <source>
        <dbReference type="EMBL" id="MEQ2441205.1"/>
    </source>
</evidence>
<evidence type="ECO:0000256" key="1">
    <source>
        <dbReference type="ARBA" id="ARBA00006354"/>
    </source>
</evidence>
<dbReference type="Gene3D" id="3.40.50.300">
    <property type="entry name" value="P-loop containing nucleotide triphosphate hydrolases"/>
    <property type="match status" value="1"/>
</dbReference>
<organism evidence="3 4">
    <name type="scientific">Solibaculum intestinale</name>
    <dbReference type="NCBI Taxonomy" id="3133165"/>
    <lineage>
        <taxon>Bacteria</taxon>
        <taxon>Bacillati</taxon>
        <taxon>Bacillota</taxon>
        <taxon>Clostridia</taxon>
        <taxon>Eubacteriales</taxon>
        <taxon>Oscillospiraceae</taxon>
        <taxon>Solibaculum</taxon>
    </lineage>
</organism>
<evidence type="ECO:0000259" key="2">
    <source>
        <dbReference type="SMART" id="SM00382"/>
    </source>
</evidence>
<evidence type="ECO:0000313" key="4">
    <source>
        <dbReference type="Proteomes" id="UP001489509"/>
    </source>
</evidence>
<dbReference type="Proteomes" id="UP001489509">
    <property type="component" value="Unassembled WGS sequence"/>
</dbReference>
<dbReference type="Pfam" id="PF13541">
    <property type="entry name" value="ChlI"/>
    <property type="match status" value="1"/>
</dbReference>
<dbReference type="EMBL" id="JBBMFD010000019">
    <property type="protein sequence ID" value="MEQ2441205.1"/>
    <property type="molecule type" value="Genomic_DNA"/>
</dbReference>
<dbReference type="InterPro" id="IPR045006">
    <property type="entry name" value="CHLI-like"/>
</dbReference>
<dbReference type="SUPFAM" id="SSF52540">
    <property type="entry name" value="P-loop containing nucleoside triphosphate hydrolases"/>
    <property type="match status" value="1"/>
</dbReference>
<proteinExistence type="inferred from homology"/>